<dbReference type="CDD" id="cd04685">
    <property type="entry name" value="NUDIX_Hydrolase"/>
    <property type="match status" value="1"/>
</dbReference>
<dbReference type="InterPro" id="IPR020084">
    <property type="entry name" value="NUDIX_hydrolase_CS"/>
</dbReference>
<dbReference type="PROSITE" id="PS00893">
    <property type="entry name" value="NUDIX_BOX"/>
    <property type="match status" value="1"/>
</dbReference>
<dbReference type="PROSITE" id="PS51462">
    <property type="entry name" value="NUDIX"/>
    <property type="match status" value="1"/>
</dbReference>
<gene>
    <name evidence="7" type="ORF">GA0070620_1931</name>
</gene>
<dbReference type="InterPro" id="IPR015797">
    <property type="entry name" value="NUDIX_hydrolase-like_dom_sf"/>
</dbReference>
<accession>A0A1C3N1H3</accession>
<dbReference type="RefSeq" id="WP_091589542.1">
    <property type="nucleotide sequence ID" value="NZ_JBHRWG010000003.1"/>
</dbReference>
<dbReference type="Gene3D" id="3.90.79.10">
    <property type="entry name" value="Nucleoside Triphosphate Pyrophosphohydrolase"/>
    <property type="match status" value="1"/>
</dbReference>
<evidence type="ECO:0000256" key="4">
    <source>
        <dbReference type="ARBA" id="ARBA00022842"/>
    </source>
</evidence>
<keyword evidence="3 5" id="KW-0378">Hydrolase</keyword>
<protein>
    <submittedName>
        <fullName evidence="7">ADP-ribose pyrophosphatase YjhB, NUDIX family</fullName>
    </submittedName>
</protein>
<evidence type="ECO:0000259" key="6">
    <source>
        <dbReference type="PROSITE" id="PS51462"/>
    </source>
</evidence>
<dbReference type="GO" id="GO:0016787">
    <property type="term" value="F:hydrolase activity"/>
    <property type="evidence" value="ECO:0007669"/>
    <property type="project" value="UniProtKB-KW"/>
</dbReference>
<dbReference type="OrthoDB" id="9804442at2"/>
<dbReference type="STRING" id="307121.GA0070620_1931"/>
<dbReference type="SUPFAM" id="SSF55811">
    <property type="entry name" value="Nudix"/>
    <property type="match status" value="1"/>
</dbReference>
<comment type="cofactor">
    <cofactor evidence="1">
        <name>Mg(2+)</name>
        <dbReference type="ChEBI" id="CHEBI:18420"/>
    </cofactor>
</comment>
<dbReference type="PRINTS" id="PR00502">
    <property type="entry name" value="NUDIXFAMILY"/>
</dbReference>
<dbReference type="InterPro" id="IPR000086">
    <property type="entry name" value="NUDIX_hydrolase_dom"/>
</dbReference>
<dbReference type="EMBL" id="LT598496">
    <property type="protein sequence ID" value="SBV26442.1"/>
    <property type="molecule type" value="Genomic_DNA"/>
</dbReference>
<proteinExistence type="inferred from homology"/>
<name>A0A1C3N1H3_9ACTN</name>
<keyword evidence="8" id="KW-1185">Reference proteome</keyword>
<sequence length="174" mass="20020">MVSPPDLPPDLPVIERRAVRLVVRDVDERVLLFHTRDPDHPRLGEWWELPGGGLDPGETYLDAAVRELREETGIVVAPAEVGAPTWRRRASFIHRQLRHVQDEVVVTVRLAGPGPDVDEAQRLDYEREDYFGFRWWPVAEVVASIDRFYPGRLPELLTPFLAGHEIDEPFELWS</sequence>
<evidence type="ECO:0000256" key="2">
    <source>
        <dbReference type="ARBA" id="ARBA00005582"/>
    </source>
</evidence>
<evidence type="ECO:0000313" key="7">
    <source>
        <dbReference type="EMBL" id="SBV26442.1"/>
    </source>
</evidence>
<feature type="domain" description="Nudix hydrolase" evidence="6">
    <location>
        <begin position="14"/>
        <end position="158"/>
    </location>
</feature>
<dbReference type="PANTHER" id="PTHR43046:SF12">
    <property type="entry name" value="GDP-MANNOSE MANNOSYL HYDROLASE"/>
    <property type="match status" value="1"/>
</dbReference>
<organism evidence="7 8">
    <name type="scientific">Micromonospora krabiensis</name>
    <dbReference type="NCBI Taxonomy" id="307121"/>
    <lineage>
        <taxon>Bacteria</taxon>
        <taxon>Bacillati</taxon>
        <taxon>Actinomycetota</taxon>
        <taxon>Actinomycetes</taxon>
        <taxon>Micromonosporales</taxon>
        <taxon>Micromonosporaceae</taxon>
        <taxon>Micromonospora</taxon>
    </lineage>
</organism>
<dbReference type="Pfam" id="PF00293">
    <property type="entry name" value="NUDIX"/>
    <property type="match status" value="1"/>
</dbReference>
<dbReference type="AlphaFoldDB" id="A0A1C3N1H3"/>
<evidence type="ECO:0000256" key="3">
    <source>
        <dbReference type="ARBA" id="ARBA00022801"/>
    </source>
</evidence>
<evidence type="ECO:0000256" key="5">
    <source>
        <dbReference type="RuleBase" id="RU003476"/>
    </source>
</evidence>
<dbReference type="PATRIC" id="fig|307121.4.peg.1985"/>
<reference evidence="8" key="1">
    <citation type="submission" date="2016-06" db="EMBL/GenBank/DDBJ databases">
        <authorList>
            <person name="Varghese N."/>
        </authorList>
    </citation>
    <scope>NUCLEOTIDE SEQUENCE [LARGE SCALE GENOMIC DNA]</scope>
    <source>
        <strain evidence="8">DSM 45344</strain>
    </source>
</reference>
<dbReference type="InterPro" id="IPR020476">
    <property type="entry name" value="Nudix_hydrolase"/>
</dbReference>
<evidence type="ECO:0000256" key="1">
    <source>
        <dbReference type="ARBA" id="ARBA00001946"/>
    </source>
</evidence>
<keyword evidence="4" id="KW-0460">Magnesium</keyword>
<comment type="similarity">
    <text evidence="2 5">Belongs to the Nudix hydrolase family.</text>
</comment>
<dbReference type="Proteomes" id="UP000199393">
    <property type="component" value="Chromosome I"/>
</dbReference>
<evidence type="ECO:0000313" key="8">
    <source>
        <dbReference type="Proteomes" id="UP000199393"/>
    </source>
</evidence>
<dbReference type="PANTHER" id="PTHR43046">
    <property type="entry name" value="GDP-MANNOSE MANNOSYL HYDROLASE"/>
    <property type="match status" value="1"/>
</dbReference>